<evidence type="ECO:0000313" key="5">
    <source>
        <dbReference type="EMBL" id="CAG8477852.1"/>
    </source>
</evidence>
<dbReference type="SUPFAM" id="SSF50978">
    <property type="entry name" value="WD40 repeat-like"/>
    <property type="match status" value="1"/>
</dbReference>
<dbReference type="SMART" id="SM00320">
    <property type="entry name" value="WD40"/>
    <property type="match status" value="4"/>
</dbReference>
<dbReference type="Proteomes" id="UP000789706">
    <property type="component" value="Unassembled WGS sequence"/>
</dbReference>
<comment type="caution">
    <text evidence="5">The sequence shown here is derived from an EMBL/GenBank/DDBJ whole genome shotgun (WGS) entry which is preliminary data.</text>
</comment>
<evidence type="ECO:0000256" key="3">
    <source>
        <dbReference type="ARBA" id="ARBA00022737"/>
    </source>
</evidence>
<reference evidence="5" key="1">
    <citation type="submission" date="2021-06" db="EMBL/GenBank/DDBJ databases">
        <authorList>
            <person name="Kallberg Y."/>
            <person name="Tangrot J."/>
            <person name="Rosling A."/>
        </authorList>
    </citation>
    <scope>NUCLEOTIDE SEQUENCE</scope>
    <source>
        <strain evidence="5">AZ414A</strain>
    </source>
</reference>
<evidence type="ECO:0000256" key="2">
    <source>
        <dbReference type="ARBA" id="ARBA00022574"/>
    </source>
</evidence>
<dbReference type="PROSITE" id="PS50294">
    <property type="entry name" value="WD_REPEATS_REGION"/>
    <property type="match status" value="1"/>
</dbReference>
<proteinExistence type="predicted"/>
<dbReference type="AlphaFoldDB" id="A0A9N8Z5J4"/>
<keyword evidence="3" id="KW-0677">Repeat</keyword>
<dbReference type="InterPro" id="IPR036322">
    <property type="entry name" value="WD40_repeat_dom_sf"/>
</dbReference>
<keyword evidence="6" id="KW-1185">Reference proteome</keyword>
<dbReference type="OrthoDB" id="270624at2759"/>
<dbReference type="InterPro" id="IPR001680">
    <property type="entry name" value="WD40_rpt"/>
</dbReference>
<dbReference type="InterPro" id="IPR015943">
    <property type="entry name" value="WD40/YVTN_repeat-like_dom_sf"/>
</dbReference>
<dbReference type="PROSITE" id="PS50082">
    <property type="entry name" value="WD_REPEATS_2"/>
    <property type="match status" value="2"/>
</dbReference>
<protein>
    <submittedName>
        <fullName evidence="5">11313_t:CDS:1</fullName>
    </submittedName>
</protein>
<dbReference type="Pfam" id="PF00400">
    <property type="entry name" value="WD40"/>
    <property type="match status" value="3"/>
</dbReference>
<feature type="repeat" description="WD" evidence="4">
    <location>
        <begin position="194"/>
        <end position="215"/>
    </location>
</feature>
<evidence type="ECO:0000256" key="1">
    <source>
        <dbReference type="ARBA" id="ARBA00022553"/>
    </source>
</evidence>
<dbReference type="InterPro" id="IPR044285">
    <property type="entry name" value="PWP1"/>
</dbReference>
<dbReference type="InterPro" id="IPR019775">
    <property type="entry name" value="WD40_repeat_CS"/>
</dbReference>
<sequence length="423" mass="47678">MISALLWVQKGIVSETPKKYELDDNEYERITEYNLDQYDDGDVDESGQPMSIFGNIKGLTYYTSNEEDPYITISDEDDESDDLKILATDNVIVAAKTEDEISQLEIYVYEEAEDNLYVHHDIMLSSFPLCLELLDFQLNREEGTNDGNEKGNYVAVGTFNPEIEIWDLDIIDSIEIQNTIPMQSCHYHGINITASSSADSTVKLWDLQSLKCVNSFKHHKDKVQQVEWNFMEPNTLLTASFDKTVAAFDSRTPDNVAYWNIGTDPECIRWDPSTPQYFYVSTETGLVLNFDMRNSGQVAPIFTLHAHDSAVSSLEISPSIQGCLVTGSTDKMVKVWDIKNSKPSMVVSRNLEAGKIFSTKFCPDSPFQLAIAGSKGKVFIWDLSCNAGIRNSFKGRTSFPIKNDGINIDVKKKDEAIYISEID</sequence>
<name>A0A9N8Z5J4_9GLOM</name>
<keyword evidence="1" id="KW-0597">Phosphoprotein</keyword>
<evidence type="ECO:0000256" key="4">
    <source>
        <dbReference type="PROSITE-ProRule" id="PRU00221"/>
    </source>
</evidence>
<dbReference type="PROSITE" id="PS00678">
    <property type="entry name" value="WD_REPEATS_1"/>
    <property type="match status" value="1"/>
</dbReference>
<feature type="repeat" description="WD" evidence="4">
    <location>
        <begin position="304"/>
        <end position="346"/>
    </location>
</feature>
<dbReference type="PANTHER" id="PTHR14091:SF0">
    <property type="entry name" value="PERIODIC TRYPTOPHAN PROTEIN 1 HOMOLOG"/>
    <property type="match status" value="1"/>
</dbReference>
<dbReference type="EMBL" id="CAJVPK010000223">
    <property type="protein sequence ID" value="CAG8477852.1"/>
    <property type="molecule type" value="Genomic_DNA"/>
</dbReference>
<dbReference type="PRINTS" id="PR00320">
    <property type="entry name" value="GPROTEINBRPT"/>
</dbReference>
<dbReference type="Gene3D" id="2.130.10.10">
    <property type="entry name" value="YVTN repeat-like/Quinoprotein amine dehydrogenase"/>
    <property type="match status" value="2"/>
</dbReference>
<dbReference type="PANTHER" id="PTHR14091">
    <property type="entry name" value="PERIODIC TRYPTOPHAN PROTEIN 1"/>
    <property type="match status" value="1"/>
</dbReference>
<dbReference type="InterPro" id="IPR020472">
    <property type="entry name" value="WD40_PAC1"/>
</dbReference>
<organism evidence="5 6">
    <name type="scientific">Diversispora eburnea</name>
    <dbReference type="NCBI Taxonomy" id="1213867"/>
    <lineage>
        <taxon>Eukaryota</taxon>
        <taxon>Fungi</taxon>
        <taxon>Fungi incertae sedis</taxon>
        <taxon>Mucoromycota</taxon>
        <taxon>Glomeromycotina</taxon>
        <taxon>Glomeromycetes</taxon>
        <taxon>Diversisporales</taxon>
        <taxon>Diversisporaceae</taxon>
        <taxon>Diversispora</taxon>
    </lineage>
</organism>
<evidence type="ECO:0000313" key="6">
    <source>
        <dbReference type="Proteomes" id="UP000789706"/>
    </source>
</evidence>
<dbReference type="GO" id="GO:0005634">
    <property type="term" value="C:nucleus"/>
    <property type="evidence" value="ECO:0007669"/>
    <property type="project" value="TreeGrafter"/>
</dbReference>
<accession>A0A9N8Z5J4</accession>
<dbReference type="GO" id="GO:0006364">
    <property type="term" value="P:rRNA processing"/>
    <property type="evidence" value="ECO:0007669"/>
    <property type="project" value="InterPro"/>
</dbReference>
<gene>
    <name evidence="5" type="ORF">DEBURN_LOCUS3493</name>
</gene>
<keyword evidence="2 4" id="KW-0853">WD repeat</keyword>